<feature type="signal peptide" evidence="3">
    <location>
        <begin position="1"/>
        <end position="23"/>
    </location>
</feature>
<keyword evidence="3" id="KW-0732">Signal</keyword>
<dbReference type="SUPFAM" id="SSF53474">
    <property type="entry name" value="alpha/beta-Hydrolases"/>
    <property type="match status" value="1"/>
</dbReference>
<dbReference type="RefSeq" id="WP_113066129.1">
    <property type="nucleotide sequence ID" value="NZ_JAAZQD010000001.1"/>
</dbReference>
<organism evidence="4 5">
    <name type="scientific">Oleiagrimonas citrea</name>
    <dbReference type="NCBI Taxonomy" id="1665687"/>
    <lineage>
        <taxon>Bacteria</taxon>
        <taxon>Pseudomonadati</taxon>
        <taxon>Pseudomonadota</taxon>
        <taxon>Gammaproteobacteria</taxon>
        <taxon>Lysobacterales</taxon>
        <taxon>Rhodanobacteraceae</taxon>
        <taxon>Oleiagrimonas</taxon>
    </lineage>
</organism>
<dbReference type="Proteomes" id="UP000541636">
    <property type="component" value="Unassembled WGS sequence"/>
</dbReference>
<comment type="caution">
    <text evidence="4">The sequence shown here is derived from an EMBL/GenBank/DDBJ whole genome shotgun (WGS) entry which is preliminary data.</text>
</comment>
<accession>A0A846ZJL3</accession>
<dbReference type="Gene3D" id="3.40.50.1820">
    <property type="entry name" value="alpha/beta hydrolase"/>
    <property type="match status" value="1"/>
</dbReference>
<proteinExistence type="inferred from homology"/>
<name>A0A846ZJL3_9GAMM</name>
<dbReference type="GO" id="GO:0016788">
    <property type="term" value="F:hydrolase activity, acting on ester bonds"/>
    <property type="evidence" value="ECO:0007669"/>
    <property type="project" value="TreeGrafter"/>
</dbReference>
<dbReference type="EMBL" id="JAAZQD010000001">
    <property type="protein sequence ID" value="NKZ37561.1"/>
    <property type="molecule type" value="Genomic_DNA"/>
</dbReference>
<keyword evidence="2 4" id="KW-0378">Hydrolase</keyword>
<dbReference type="InterPro" id="IPR052558">
    <property type="entry name" value="Siderophore_Hydrolase_D"/>
</dbReference>
<comment type="similarity">
    <text evidence="1">Belongs to the esterase D family.</text>
</comment>
<feature type="chain" id="PRO_5032708471" evidence="3">
    <location>
        <begin position="24"/>
        <end position="293"/>
    </location>
</feature>
<reference evidence="4 5" key="1">
    <citation type="journal article" date="2017" name="Int. J. Syst. Evol. Microbiol.">
        <title>Oleiagrimonas citrea sp. nov., a marine bacterium isolated from tidal flat sediment and emended description of the genus Oleiagrimonas Fang et al. 2015 and Oleiagrimonas soli.</title>
        <authorList>
            <person name="Yang S.H."/>
            <person name="Seo H.S."/>
            <person name="Seong C.N."/>
            <person name="Kwon K.K."/>
        </authorList>
    </citation>
    <scope>NUCLEOTIDE SEQUENCE [LARGE SCALE GENOMIC DNA]</scope>
    <source>
        <strain evidence="4 5">MEBiC09124</strain>
    </source>
</reference>
<evidence type="ECO:0000313" key="4">
    <source>
        <dbReference type="EMBL" id="NKZ37561.1"/>
    </source>
</evidence>
<sequence length="293" mass="33015">MPYRIRVVLFCLVALFAFHDAGAKPFSLPNTRVVTLKSHVNGQTYTLYVSLPRGYVRHPERRYPVVYTLDADYAFPIVSSVTTHFADRGNMPPVIVVSIAYPGGISDMDAYHRNRTRDYTPTHTLKGGYGPEVQKLSGGGHAFRRFITSELFPYVQKHWRADPADRTFVGHSFGGLFGAYVLLTQPSAFRNYVLVSPSLWYDDKTIFRLESAYAKKHKDLPARVYMVIGAYENQAPPSHAMIDDARALLKRIQSHGYAHFEGAVRVLDRETHNSVFPAGVTRGLRVLLDAHAQ</sequence>
<dbReference type="InterPro" id="IPR000801">
    <property type="entry name" value="Esterase-like"/>
</dbReference>
<dbReference type="PANTHER" id="PTHR40841">
    <property type="entry name" value="SIDEROPHORE TRIACETYLFUSARININE C ESTERASE"/>
    <property type="match status" value="1"/>
</dbReference>
<dbReference type="PANTHER" id="PTHR40841:SF2">
    <property type="entry name" value="SIDEROPHORE-DEGRADING ESTERASE (EUROFUNG)"/>
    <property type="match status" value="1"/>
</dbReference>
<evidence type="ECO:0000313" key="5">
    <source>
        <dbReference type="Proteomes" id="UP000541636"/>
    </source>
</evidence>
<evidence type="ECO:0000256" key="3">
    <source>
        <dbReference type="SAM" id="SignalP"/>
    </source>
</evidence>
<keyword evidence="5" id="KW-1185">Reference proteome</keyword>
<gene>
    <name evidence="4" type="ORF">HF690_01175</name>
</gene>
<dbReference type="InterPro" id="IPR029058">
    <property type="entry name" value="AB_hydrolase_fold"/>
</dbReference>
<protein>
    <submittedName>
        <fullName evidence="4">Alpha/beta hydrolase</fullName>
    </submittedName>
</protein>
<evidence type="ECO:0000256" key="2">
    <source>
        <dbReference type="ARBA" id="ARBA00022801"/>
    </source>
</evidence>
<evidence type="ECO:0000256" key="1">
    <source>
        <dbReference type="ARBA" id="ARBA00005622"/>
    </source>
</evidence>
<dbReference type="AlphaFoldDB" id="A0A846ZJL3"/>
<dbReference type="Pfam" id="PF00756">
    <property type="entry name" value="Esterase"/>
    <property type="match status" value="1"/>
</dbReference>